<dbReference type="InterPro" id="IPR036388">
    <property type="entry name" value="WH-like_DNA-bd_sf"/>
</dbReference>
<dbReference type="InterPro" id="IPR036390">
    <property type="entry name" value="WH_DNA-bd_sf"/>
</dbReference>
<evidence type="ECO:0000256" key="4">
    <source>
        <dbReference type="PIRNR" id="PIRNR006707"/>
    </source>
</evidence>
<dbReference type="RefSeq" id="WP_344909677.1">
    <property type="nucleotide sequence ID" value="NZ_BAABDL010000015.1"/>
</dbReference>
<dbReference type="InterPro" id="IPR052362">
    <property type="entry name" value="HTH-GbsR_regulator"/>
</dbReference>
<name>A0ABP7V489_9BACI</name>
<keyword evidence="1 4" id="KW-0805">Transcription regulation</keyword>
<organism evidence="5 6">
    <name type="scientific">Amphibacillus indicireducens</name>
    <dbReference type="NCBI Taxonomy" id="1076330"/>
    <lineage>
        <taxon>Bacteria</taxon>
        <taxon>Bacillati</taxon>
        <taxon>Bacillota</taxon>
        <taxon>Bacilli</taxon>
        <taxon>Bacillales</taxon>
        <taxon>Bacillaceae</taxon>
        <taxon>Amphibacillus</taxon>
    </lineage>
</organism>
<dbReference type="PIRSF" id="PIRSF006707">
    <property type="entry name" value="MJ1563"/>
    <property type="match status" value="1"/>
</dbReference>
<evidence type="ECO:0000313" key="6">
    <source>
        <dbReference type="Proteomes" id="UP001501734"/>
    </source>
</evidence>
<dbReference type="Proteomes" id="UP001501734">
    <property type="component" value="Unassembled WGS sequence"/>
</dbReference>
<dbReference type="InterPro" id="IPR026282">
    <property type="entry name" value="MJ1563"/>
</dbReference>
<dbReference type="Gene3D" id="1.10.10.10">
    <property type="entry name" value="Winged helix-like DNA-binding domain superfamily/Winged helix DNA-binding domain"/>
    <property type="match status" value="1"/>
</dbReference>
<dbReference type="EMBL" id="BAABDL010000015">
    <property type="protein sequence ID" value="GAA4059274.1"/>
    <property type="molecule type" value="Genomic_DNA"/>
</dbReference>
<evidence type="ECO:0000256" key="3">
    <source>
        <dbReference type="ARBA" id="ARBA00023163"/>
    </source>
</evidence>
<evidence type="ECO:0000256" key="2">
    <source>
        <dbReference type="ARBA" id="ARBA00023125"/>
    </source>
</evidence>
<keyword evidence="6" id="KW-1185">Reference proteome</keyword>
<keyword evidence="3 4" id="KW-0804">Transcription</keyword>
<evidence type="ECO:0000313" key="5">
    <source>
        <dbReference type="EMBL" id="GAA4059274.1"/>
    </source>
</evidence>
<evidence type="ECO:0000256" key="1">
    <source>
        <dbReference type="ARBA" id="ARBA00023015"/>
    </source>
</evidence>
<dbReference type="PANTHER" id="PTHR38465">
    <property type="entry name" value="HTH-TYPE TRANSCRIPTIONAL REGULATOR MJ1563-RELATED"/>
    <property type="match status" value="1"/>
</dbReference>
<reference evidence="6" key="1">
    <citation type="journal article" date="2019" name="Int. J. Syst. Evol. Microbiol.">
        <title>The Global Catalogue of Microorganisms (GCM) 10K type strain sequencing project: providing services to taxonomists for standard genome sequencing and annotation.</title>
        <authorList>
            <consortium name="The Broad Institute Genomics Platform"/>
            <consortium name="The Broad Institute Genome Sequencing Center for Infectious Disease"/>
            <person name="Wu L."/>
            <person name="Ma J."/>
        </authorList>
    </citation>
    <scope>NUCLEOTIDE SEQUENCE [LARGE SCALE GENOMIC DNA]</scope>
    <source>
        <strain evidence="6">JCM 17250</strain>
    </source>
</reference>
<proteinExistence type="inferred from homology"/>
<comment type="similarity">
    <text evidence="4">Belongs to the GbsR family.</text>
</comment>
<gene>
    <name evidence="5" type="ORF">GCM10022410_03050</name>
</gene>
<comment type="caution">
    <text evidence="5">The sequence shown here is derived from an EMBL/GenBank/DDBJ whole genome shotgun (WGS) entry which is preliminary data.</text>
</comment>
<dbReference type="SUPFAM" id="SSF46785">
    <property type="entry name" value="Winged helix' DNA-binding domain"/>
    <property type="match status" value="1"/>
</dbReference>
<accession>A0ABP7V489</accession>
<keyword evidence="2 4" id="KW-0238">DNA-binding</keyword>
<dbReference type="PANTHER" id="PTHR38465:SF1">
    <property type="entry name" value="HTH-TYPE TRANSCRIPTIONAL REGULATOR MJ1563-RELATED"/>
    <property type="match status" value="1"/>
</dbReference>
<sequence>MTLVDTITNQLIHEFSKTIEMFDISPTDARLFTILYLNHQPMTLDEMSQVMGKSKTSVNTGIRTLIDLNLVKQVWKKGVRKNLYTTDKNLYQRFMQAYLGKWRNHINIQKQTIHAIQEKANHRDQGHLIENRINEMIEFHRLIEASFNKRRL</sequence>
<protein>
    <recommendedName>
        <fullName evidence="4">HTH-type transcriptional regulator</fullName>
    </recommendedName>
</protein>